<dbReference type="eggNOG" id="COG0661">
    <property type="taxonomic scope" value="Bacteria"/>
</dbReference>
<evidence type="ECO:0000259" key="1">
    <source>
        <dbReference type="Pfam" id="PF03109"/>
    </source>
</evidence>
<protein>
    <recommendedName>
        <fullName evidence="1">ABC1 atypical kinase-like domain-containing protein</fullName>
    </recommendedName>
</protein>
<sequence length="440" mass="50422">MTALSDLQHRCWDEIEPFSLELAQETLVAKSILRHLPGKRLVVNGRWQGQPVIAKLFFNDKKAVGQHEYALLRKLASQGVQVPETIAVLEQGAHTVLLMKPVVGAELGTLLEKTFNPALLQSLLDTVWQLYDAGWIQTDLHLGNFLVDEARGIVCLDAGEIRPVPSKRGSRALVDNLALMCSQASLALQDQLILQCYQFMRARGVDGCDFENKCRKFLLKRMVQADRKWQRNCSAIRLESIKDGVAYIDREYRDKARTWLAYCENPEGLPLIKKGSRISVFADESWVVKHYQESSLKARLKQKMKHSRGMISWRQGWLWALLGIPTPRPVMLVEFTEGVRAGTSVIVFPRLQSQALSLVMEQQRSRAEHLAESVRLWLERFLWAGISHGDMKAQNILVNDNDDISFIDLDNASFSVRARRAKAKNRKDRMRFERNWEQFR</sequence>
<dbReference type="InterPro" id="IPR011009">
    <property type="entry name" value="Kinase-like_dom_sf"/>
</dbReference>
<feature type="domain" description="ABC1 atypical kinase-like" evidence="1">
    <location>
        <begin position="79"/>
        <end position="167"/>
    </location>
</feature>
<dbReference type="OrthoDB" id="8532943at2"/>
<dbReference type="PANTHER" id="PTHR37171:SF1">
    <property type="entry name" value="SERINE_THREONINE-PROTEIN KINASE YRZF-RELATED"/>
    <property type="match status" value="1"/>
</dbReference>
<dbReference type="KEGG" id="abo:ABO_2294"/>
<organism evidence="2 3">
    <name type="scientific">Alcanivorax borkumensis (strain ATCC 700651 / DSM 11573 / NCIMB 13689 / SK2)</name>
    <dbReference type="NCBI Taxonomy" id="393595"/>
    <lineage>
        <taxon>Bacteria</taxon>
        <taxon>Pseudomonadati</taxon>
        <taxon>Pseudomonadota</taxon>
        <taxon>Gammaproteobacteria</taxon>
        <taxon>Oceanospirillales</taxon>
        <taxon>Alcanivoracaceae</taxon>
        <taxon>Alcanivorax</taxon>
    </lineage>
</organism>
<gene>
    <name evidence="2" type="ordered locus">ABO_2294</name>
</gene>
<dbReference type="AlphaFoldDB" id="Q0VM56"/>
<dbReference type="InterPro" id="IPR004147">
    <property type="entry name" value="ABC1_dom"/>
</dbReference>
<keyword evidence="3" id="KW-1185">Reference proteome</keyword>
<dbReference type="Proteomes" id="UP000008871">
    <property type="component" value="Chromosome"/>
</dbReference>
<dbReference type="eggNOG" id="COG3642">
    <property type="taxonomic scope" value="Bacteria"/>
</dbReference>
<dbReference type="Pfam" id="PF06293">
    <property type="entry name" value="Kdo"/>
    <property type="match status" value="1"/>
</dbReference>
<dbReference type="Pfam" id="PF03109">
    <property type="entry name" value="ABC1"/>
    <property type="match status" value="1"/>
</dbReference>
<dbReference type="HOGENOM" id="CLU_044338_0_0_6"/>
<dbReference type="STRING" id="393595.ABO_2294"/>
<dbReference type="Gene3D" id="1.10.510.10">
    <property type="entry name" value="Transferase(Phosphotransferase) domain 1"/>
    <property type="match status" value="1"/>
</dbReference>
<proteinExistence type="predicted"/>
<dbReference type="EMBL" id="AM286690">
    <property type="protein sequence ID" value="CAL17742.1"/>
    <property type="molecule type" value="Genomic_DNA"/>
</dbReference>
<evidence type="ECO:0000313" key="2">
    <source>
        <dbReference type="EMBL" id="CAL17742.1"/>
    </source>
</evidence>
<name>Q0VM56_ALCBS</name>
<dbReference type="SUPFAM" id="SSF56112">
    <property type="entry name" value="Protein kinase-like (PK-like)"/>
    <property type="match status" value="2"/>
</dbReference>
<evidence type="ECO:0000313" key="3">
    <source>
        <dbReference type="Proteomes" id="UP000008871"/>
    </source>
</evidence>
<accession>Q0VM56</accession>
<dbReference type="InterPro" id="IPR052396">
    <property type="entry name" value="Meiotic_Drive_Suppr_Kinase"/>
</dbReference>
<dbReference type="RefSeq" id="WP_011589568.1">
    <property type="nucleotide sequence ID" value="NC_008260.1"/>
</dbReference>
<dbReference type="PANTHER" id="PTHR37171">
    <property type="entry name" value="SERINE/THREONINE-PROTEIN KINASE YRZF-RELATED"/>
    <property type="match status" value="1"/>
</dbReference>
<reference evidence="2 3" key="1">
    <citation type="journal article" date="2006" name="Nat. Biotechnol.">
        <title>Genome sequence of the ubiquitous hydrocarbon-degrading marine bacterium Alcanivorax borkumensis.</title>
        <authorList>
            <person name="Schneiker S."/>
            <person name="Martins dos Santos V.A.P."/>
            <person name="Bartels D."/>
            <person name="Bekel T."/>
            <person name="Brecht M."/>
            <person name="Buhrmester J."/>
            <person name="Chernikova T.N."/>
            <person name="Denaro R."/>
            <person name="Ferrer M."/>
            <person name="Gertler C."/>
            <person name="Goesmann A."/>
            <person name="Golyshina O.V."/>
            <person name="Kaminski F."/>
            <person name="Khachane A.N."/>
            <person name="Lang S."/>
            <person name="Linke B."/>
            <person name="McHardy A.C."/>
            <person name="Meyer F."/>
            <person name="Nechitaylo T."/>
            <person name="Puehler A."/>
            <person name="Regenhardt D."/>
            <person name="Rupp O."/>
            <person name="Sabirova J.S."/>
            <person name="Selbitschka W."/>
            <person name="Yakimov M.M."/>
            <person name="Timmis K.N."/>
            <person name="Vorhoelter F.-J."/>
            <person name="Weidner S."/>
            <person name="Kaiser O."/>
            <person name="Golyshin P.N."/>
        </authorList>
    </citation>
    <scope>NUCLEOTIDE SEQUENCE [LARGE SCALE GENOMIC DNA]</scope>
    <source>
        <strain evidence="3">ATCC 700651 / DSM 11573 / NCIMB 13689 / SK2</strain>
    </source>
</reference>